<dbReference type="GO" id="GO:0016829">
    <property type="term" value="F:lyase activity"/>
    <property type="evidence" value="ECO:0007669"/>
    <property type="project" value="UniProtKB-KW"/>
</dbReference>
<keyword evidence="3" id="KW-1003">Cell membrane</keyword>
<feature type="transmembrane region" description="Helical" evidence="11">
    <location>
        <begin position="250"/>
        <end position="267"/>
    </location>
</feature>
<keyword evidence="5 11" id="KW-0812">Transmembrane</keyword>
<dbReference type="InterPro" id="IPR003567">
    <property type="entry name" value="Cyt_c_biogenesis"/>
</dbReference>
<feature type="transmembrane region" description="Helical" evidence="11">
    <location>
        <begin position="449"/>
        <end position="471"/>
    </location>
</feature>
<evidence type="ECO:0000256" key="8">
    <source>
        <dbReference type="ARBA" id="ARBA00023136"/>
    </source>
</evidence>
<evidence type="ECO:0000256" key="10">
    <source>
        <dbReference type="SAM" id="MobiDB-lite"/>
    </source>
</evidence>
<dbReference type="InterPro" id="IPR032523">
    <property type="entry name" value="CcmF_C"/>
</dbReference>
<dbReference type="Pfam" id="PF16327">
    <property type="entry name" value="CcmF_C"/>
    <property type="match status" value="1"/>
</dbReference>
<reference evidence="14" key="1">
    <citation type="submission" date="2018-06" db="EMBL/GenBank/DDBJ databases">
        <authorList>
            <person name="Zhirakovskaya E."/>
        </authorList>
    </citation>
    <scope>NUCLEOTIDE SEQUENCE</scope>
</reference>
<feature type="transmembrane region" description="Helical" evidence="11">
    <location>
        <begin position="610"/>
        <end position="629"/>
    </location>
</feature>
<dbReference type="GO" id="GO:0015232">
    <property type="term" value="F:heme transmembrane transporter activity"/>
    <property type="evidence" value="ECO:0007669"/>
    <property type="project" value="InterPro"/>
</dbReference>
<keyword evidence="14" id="KW-0456">Lyase</keyword>
<feature type="region of interest" description="Disordered" evidence="10">
    <location>
        <begin position="643"/>
        <end position="673"/>
    </location>
</feature>
<evidence type="ECO:0000259" key="12">
    <source>
        <dbReference type="Pfam" id="PF01578"/>
    </source>
</evidence>
<feature type="transmembrane region" description="Helical" evidence="11">
    <location>
        <begin position="426"/>
        <end position="443"/>
    </location>
</feature>
<evidence type="ECO:0000256" key="5">
    <source>
        <dbReference type="ARBA" id="ARBA00022692"/>
    </source>
</evidence>
<evidence type="ECO:0000256" key="7">
    <source>
        <dbReference type="ARBA" id="ARBA00022989"/>
    </source>
</evidence>
<feature type="transmembrane region" description="Helical" evidence="11">
    <location>
        <begin position="313"/>
        <end position="331"/>
    </location>
</feature>
<comment type="function">
    <text evidence="9">Required for the biogenesis of c-type cytochromes. Possible subunit of a heme lyase.</text>
</comment>
<dbReference type="InterPro" id="IPR003568">
    <property type="entry name" value="Cyt_c_biogenesis_CcmF"/>
</dbReference>
<feature type="transmembrane region" description="Helical" evidence="11">
    <location>
        <begin position="41"/>
        <end position="62"/>
    </location>
</feature>
<feature type="transmembrane region" description="Helical" evidence="11">
    <location>
        <begin position="210"/>
        <end position="230"/>
    </location>
</feature>
<evidence type="ECO:0000256" key="3">
    <source>
        <dbReference type="ARBA" id="ARBA00022475"/>
    </source>
</evidence>
<name>A0A3B1DHB8_9ZZZZ</name>
<comment type="similarity">
    <text evidence="2">Belongs to the CcmF/CycK/Ccl1/NrfE/CcsA family.</text>
</comment>
<evidence type="ECO:0000256" key="9">
    <source>
        <dbReference type="ARBA" id="ARBA00037230"/>
    </source>
</evidence>
<dbReference type="GO" id="GO:0020037">
    <property type="term" value="F:heme binding"/>
    <property type="evidence" value="ECO:0007669"/>
    <property type="project" value="InterPro"/>
</dbReference>
<feature type="transmembrane region" description="Helical" evidence="11">
    <location>
        <begin position="394"/>
        <end position="414"/>
    </location>
</feature>
<feature type="transmembrane region" description="Helical" evidence="11">
    <location>
        <begin position="124"/>
        <end position="144"/>
    </location>
</feature>
<dbReference type="Pfam" id="PF01578">
    <property type="entry name" value="Cytochrom_C_asm"/>
    <property type="match status" value="1"/>
</dbReference>
<dbReference type="PANTHER" id="PTHR43653:SF1">
    <property type="entry name" value="CYTOCHROME C-TYPE BIOGENESIS PROTEIN CCMF"/>
    <property type="match status" value="1"/>
</dbReference>
<organism evidence="14">
    <name type="scientific">hydrothermal vent metagenome</name>
    <dbReference type="NCBI Taxonomy" id="652676"/>
    <lineage>
        <taxon>unclassified sequences</taxon>
        <taxon>metagenomes</taxon>
        <taxon>ecological metagenomes</taxon>
    </lineage>
</organism>
<dbReference type="AlphaFoldDB" id="A0A3B1DHB8"/>
<evidence type="ECO:0000256" key="4">
    <source>
        <dbReference type="ARBA" id="ARBA00022519"/>
    </source>
</evidence>
<feature type="domain" description="Cytochrome c assembly protein" evidence="12">
    <location>
        <begin position="89"/>
        <end position="296"/>
    </location>
</feature>
<evidence type="ECO:0000256" key="2">
    <source>
        <dbReference type="ARBA" id="ARBA00009186"/>
    </source>
</evidence>
<dbReference type="EMBL" id="UOGK01000658">
    <property type="protein sequence ID" value="VAX42206.1"/>
    <property type="molecule type" value="Genomic_DNA"/>
</dbReference>
<feature type="transmembrane region" description="Helical" evidence="11">
    <location>
        <begin position="351"/>
        <end position="374"/>
    </location>
</feature>
<keyword evidence="4" id="KW-0997">Cell inner membrane</keyword>
<dbReference type="PRINTS" id="PR01411">
    <property type="entry name" value="CCMFBIOGNSIS"/>
</dbReference>
<evidence type="ECO:0000256" key="11">
    <source>
        <dbReference type="SAM" id="Phobius"/>
    </source>
</evidence>
<gene>
    <name evidence="14" type="ORF">MNBD_PLANCTO03-587</name>
</gene>
<feature type="transmembrane region" description="Helical" evidence="11">
    <location>
        <begin position="6"/>
        <end position="29"/>
    </location>
</feature>
<evidence type="ECO:0000256" key="6">
    <source>
        <dbReference type="ARBA" id="ARBA00022748"/>
    </source>
</evidence>
<feature type="transmembrane region" description="Helical" evidence="11">
    <location>
        <begin position="94"/>
        <end position="112"/>
    </location>
</feature>
<evidence type="ECO:0000259" key="13">
    <source>
        <dbReference type="Pfam" id="PF16327"/>
    </source>
</evidence>
<feature type="transmembrane region" description="Helical" evidence="11">
    <location>
        <begin position="274"/>
        <end position="293"/>
    </location>
</feature>
<dbReference type="GO" id="GO:0005886">
    <property type="term" value="C:plasma membrane"/>
    <property type="evidence" value="ECO:0007669"/>
    <property type="project" value="UniProtKB-SubCell"/>
</dbReference>
<dbReference type="PRINTS" id="PR01410">
    <property type="entry name" value="CCBIOGENESIS"/>
</dbReference>
<dbReference type="GO" id="GO:0017004">
    <property type="term" value="P:cytochrome complex assembly"/>
    <property type="evidence" value="ECO:0007669"/>
    <property type="project" value="UniProtKB-KW"/>
</dbReference>
<comment type="subcellular location">
    <subcellularLocation>
        <location evidence="1">Cell inner membrane</location>
        <topology evidence="1">Multi-pass membrane protein</topology>
    </subcellularLocation>
</comment>
<feature type="transmembrane region" description="Helical" evidence="11">
    <location>
        <begin position="483"/>
        <end position="507"/>
    </location>
</feature>
<keyword evidence="7 11" id="KW-1133">Transmembrane helix</keyword>
<protein>
    <submittedName>
        <fullName evidence="14">Cytochrome c heme lyase subunit CcmF</fullName>
    </submittedName>
</protein>
<feature type="domain" description="Cytochrome c-type biogenesis protein CcmF C-terminal" evidence="13">
    <location>
        <begin position="317"/>
        <end position="627"/>
    </location>
</feature>
<keyword evidence="6" id="KW-0201">Cytochrome c-type biogenesis</keyword>
<evidence type="ECO:0000313" key="14">
    <source>
        <dbReference type="EMBL" id="VAX42206.1"/>
    </source>
</evidence>
<keyword evidence="8 11" id="KW-0472">Membrane</keyword>
<proteinExistence type="inferred from homology"/>
<sequence>MTRWAGEFGLIAAVLIAGFGIVSGLLAWRSSQPTWCQRAKLMLLIQPIAIGLAVIAMLVALVQSDMGTAYVAHHTERALPMVFKITALWAGQEGSLLCWGLMVAVVGMVAAWTRQTQTSASEPITLAVLAGANLFFALLLVVAARPFAPTPHGPLLDGWGLNPALQHWAMVVHPPLLLFGYTCTLVPFAAVVGAMVAGETDTAWSSGVRRWVLAAWVCLTGGILLGAWWAYMELGWGGYWAWDPVENASLLPWFAATGLLHTIRVSEDRGIFRGWAAVLACLALLLCLVGTLLTRSGLLQSVHAYGQHTVAGFLLGLVLVVGLGAGGLLVWRRRGFQSAEEIESMVSREGVLLALNWLMVAMIGATLWGTIFPIVSGLVLENPASVSARYYNRVVVPMGLAAAALMALGPLLVYGKEVAGELRRGALAPGVLTGVGLVIAAALGVRHVVALLCLGIALMTVLVIAFGVVAAVRGKPPRVRVGLSGPIAHVGMVLLILGVCGSSLFAVRGELDLGIGESGTVSGLSLEFSGLREVRGENYSAMEAVVIVRDRREHSYELLPQRRYYDKSTDPAFEVAVRTGLGRDLLVTLIGWPPEGDRAVLQVLVNPLTAWIWIGGGTMVLGGVLGMGARVPGRANNRWQNLSDVESDSEAGCAPPTTASHQQKEASDVQNSG</sequence>
<dbReference type="InterPro" id="IPR002541">
    <property type="entry name" value="Cyt_c_assembly"/>
</dbReference>
<feature type="transmembrane region" description="Helical" evidence="11">
    <location>
        <begin position="178"/>
        <end position="198"/>
    </location>
</feature>
<dbReference type="PANTHER" id="PTHR43653">
    <property type="entry name" value="CYTOCHROME C ASSEMBLY PROTEIN-RELATED"/>
    <property type="match status" value="1"/>
</dbReference>
<evidence type="ECO:0000256" key="1">
    <source>
        <dbReference type="ARBA" id="ARBA00004429"/>
    </source>
</evidence>
<accession>A0A3B1DHB8</accession>